<reference evidence="7" key="2">
    <citation type="journal article" date="2024" name="Antonie Van Leeuwenhoek">
        <title>Roseihalotalea indica gen. nov., sp. nov., a halophilic Bacteroidetes from mesopelagic Southwest Indian Ocean with higher carbohydrate metabolic potential.</title>
        <authorList>
            <person name="Chen B."/>
            <person name="Zhang M."/>
            <person name="Lin D."/>
            <person name="Ye J."/>
            <person name="Tang K."/>
        </authorList>
    </citation>
    <scope>NUCLEOTIDE SEQUENCE</scope>
    <source>
        <strain evidence="7">TK19036</strain>
    </source>
</reference>
<feature type="binding site" evidence="6">
    <location>
        <position position="65"/>
    </location>
    <ligand>
        <name>a divalent metal cation</name>
        <dbReference type="ChEBI" id="CHEBI:60240"/>
        <label>1</label>
    </ligand>
</feature>
<dbReference type="InterPro" id="IPR036069">
    <property type="entry name" value="DUF34/NIF3_sf"/>
</dbReference>
<protein>
    <recommendedName>
        <fullName evidence="3 5">GTP cyclohydrolase 1 type 2 homolog</fullName>
    </recommendedName>
</protein>
<dbReference type="Gene3D" id="3.40.1390.30">
    <property type="entry name" value="NIF3 (NGG1p interacting factor 3)-like"/>
    <property type="match status" value="1"/>
</dbReference>
<organism evidence="7">
    <name type="scientific">Roseihalotalea indica</name>
    <dbReference type="NCBI Taxonomy" id="2867963"/>
    <lineage>
        <taxon>Bacteria</taxon>
        <taxon>Pseudomonadati</taxon>
        <taxon>Bacteroidota</taxon>
        <taxon>Cytophagia</taxon>
        <taxon>Cytophagales</taxon>
        <taxon>Catalimonadaceae</taxon>
        <taxon>Roseihalotalea</taxon>
    </lineage>
</organism>
<proteinExistence type="inferred from homology"/>
<gene>
    <name evidence="7" type="ORF">K4G66_07400</name>
</gene>
<feature type="binding site" evidence="6">
    <location>
        <position position="104"/>
    </location>
    <ligand>
        <name>a divalent metal cation</name>
        <dbReference type="ChEBI" id="CHEBI:60240"/>
        <label>1</label>
    </ligand>
</feature>
<dbReference type="FunFam" id="3.30.70.120:FF:000006">
    <property type="entry name" value="GTP cyclohydrolase 1 type 2 homolog"/>
    <property type="match status" value="1"/>
</dbReference>
<dbReference type="AlphaFoldDB" id="A0AA49GPD8"/>
<accession>A0AA49GPD8</accession>
<name>A0AA49GPD8_9BACT</name>
<reference evidence="7" key="1">
    <citation type="journal article" date="2023" name="Comput. Struct. Biotechnol. J.">
        <title>Discovery of a novel marine Bacteroidetes with a rich repertoire of carbohydrate-active enzymes.</title>
        <authorList>
            <person name="Chen B."/>
            <person name="Liu G."/>
            <person name="Chen Q."/>
            <person name="Wang H."/>
            <person name="Liu L."/>
            <person name="Tang K."/>
        </authorList>
    </citation>
    <scope>NUCLEOTIDE SEQUENCE</scope>
    <source>
        <strain evidence="7">TK19036</strain>
    </source>
</reference>
<dbReference type="InterPro" id="IPR015867">
    <property type="entry name" value="N-reg_PII/ATP_PRibTrfase_C"/>
</dbReference>
<feature type="binding site" evidence="6">
    <location>
        <position position="328"/>
    </location>
    <ligand>
        <name>a divalent metal cation</name>
        <dbReference type="ChEBI" id="CHEBI:60240"/>
        <label>1</label>
    </ligand>
</feature>
<keyword evidence="4 5" id="KW-0479">Metal-binding</keyword>
<evidence type="ECO:0000256" key="5">
    <source>
        <dbReference type="PIRNR" id="PIRNR037489"/>
    </source>
</evidence>
<dbReference type="FunFam" id="3.40.1390.30:FF:000001">
    <property type="entry name" value="GTP cyclohydrolase 1 type 2"/>
    <property type="match status" value="1"/>
</dbReference>
<dbReference type="SUPFAM" id="SSF102705">
    <property type="entry name" value="NIF3 (NGG1p interacting factor 3)-like"/>
    <property type="match status" value="1"/>
</dbReference>
<dbReference type="Pfam" id="PF01784">
    <property type="entry name" value="DUF34_NIF3"/>
    <property type="match status" value="1"/>
</dbReference>
<dbReference type="EMBL" id="CP120682">
    <property type="protein sequence ID" value="WKN38527.1"/>
    <property type="molecule type" value="Genomic_DNA"/>
</dbReference>
<dbReference type="PANTHER" id="PTHR13799">
    <property type="entry name" value="NGG1 INTERACTING FACTOR 3"/>
    <property type="match status" value="1"/>
</dbReference>
<evidence type="ECO:0000256" key="6">
    <source>
        <dbReference type="PIRSR" id="PIRSR602678-1"/>
    </source>
</evidence>
<evidence type="ECO:0000256" key="1">
    <source>
        <dbReference type="ARBA" id="ARBA00006964"/>
    </source>
</evidence>
<dbReference type="PANTHER" id="PTHR13799:SF14">
    <property type="entry name" value="GTP CYCLOHYDROLASE 1 TYPE 2 HOMOLOG"/>
    <property type="match status" value="1"/>
</dbReference>
<dbReference type="NCBIfam" id="TIGR00486">
    <property type="entry name" value="YbgI_SA1388"/>
    <property type="match status" value="1"/>
</dbReference>
<sequence>MTRVHDVTAYLETIAPRSYQESYDNAGLLTGSPQTEVSGILVTLDAIESVIDEAIEQNCNLVVAHHPIIFRGLKSLTGRNYIERTIIKAIKHDIAIYAIHTNLDNVYNGVNAKIAEKLTLQKTRVLVPKPQTLRKLTTFVPPENAEAVLNALSEAGAGNIGNYKNCSFQVGGTGTFQPNAQANPHIGEAGKLERVDEQRIEVIFSSPQTSNVLRALREAHPYEEVAYYLHSLENENQEVGSGMIGQLPEAMPADDFLAYLKKQMDLPMIRHTARPDRPIQTVAVCGGAGSFLLPQAIRQKADAYVTADFKYHEFFDADGQLMIADIGHYESEVYTKELIQELLCEKFVNFAVRLANANTNPVFYF</sequence>
<comment type="similarity">
    <text evidence="1 5">Belongs to the GTP cyclohydrolase I type 2/NIF3 family.</text>
</comment>
<dbReference type="PIRSF" id="PIRSF037489">
    <property type="entry name" value="UCP037489_NIF3_YqfO"/>
    <property type="match status" value="1"/>
</dbReference>
<feature type="binding site" evidence="6">
    <location>
        <position position="332"/>
    </location>
    <ligand>
        <name>a divalent metal cation</name>
        <dbReference type="ChEBI" id="CHEBI:60240"/>
        <label>1</label>
    </ligand>
</feature>
<feature type="binding site" evidence="6">
    <location>
        <position position="66"/>
    </location>
    <ligand>
        <name>a divalent metal cation</name>
        <dbReference type="ChEBI" id="CHEBI:60240"/>
        <label>1</label>
    </ligand>
</feature>
<dbReference type="InterPro" id="IPR002678">
    <property type="entry name" value="DUF34/NIF3"/>
</dbReference>
<comment type="subunit">
    <text evidence="2">Homohexamer.</text>
</comment>
<evidence type="ECO:0000256" key="2">
    <source>
        <dbReference type="ARBA" id="ARBA00011643"/>
    </source>
</evidence>
<dbReference type="InterPro" id="IPR017221">
    <property type="entry name" value="DUF34/NIF3_bac"/>
</dbReference>
<evidence type="ECO:0000256" key="4">
    <source>
        <dbReference type="ARBA" id="ARBA00022723"/>
    </source>
</evidence>
<dbReference type="Gene3D" id="3.30.70.120">
    <property type="match status" value="1"/>
</dbReference>
<dbReference type="GO" id="GO:0005737">
    <property type="term" value="C:cytoplasm"/>
    <property type="evidence" value="ECO:0007669"/>
    <property type="project" value="TreeGrafter"/>
</dbReference>
<evidence type="ECO:0000256" key="3">
    <source>
        <dbReference type="ARBA" id="ARBA00022112"/>
    </source>
</evidence>
<dbReference type="GO" id="GO:0046872">
    <property type="term" value="F:metal ion binding"/>
    <property type="evidence" value="ECO:0007669"/>
    <property type="project" value="UniProtKB-UniRule"/>
</dbReference>
<evidence type="ECO:0000313" key="7">
    <source>
        <dbReference type="EMBL" id="WKN38527.1"/>
    </source>
</evidence>